<protein>
    <recommendedName>
        <fullName evidence="3">RRM domain-containing protein</fullName>
    </recommendedName>
</protein>
<comment type="caution">
    <text evidence="4">The sequence shown here is derived from an EMBL/GenBank/DDBJ whole genome shotgun (WGS) entry which is preliminary data.</text>
</comment>
<evidence type="ECO:0000313" key="5">
    <source>
        <dbReference type="Proteomes" id="UP000747110"/>
    </source>
</evidence>
<dbReference type="Pfam" id="PF00076">
    <property type="entry name" value="RRM_1"/>
    <property type="match status" value="2"/>
</dbReference>
<evidence type="ECO:0000259" key="3">
    <source>
        <dbReference type="PROSITE" id="PS50102"/>
    </source>
</evidence>
<reference evidence="4" key="1">
    <citation type="journal article" date="2021" name="Proc. Natl. Acad. Sci. U.S.A.">
        <title>Three genomes in the algal genus Volvox reveal the fate of a haploid sex-determining region after a transition to homothallism.</title>
        <authorList>
            <person name="Yamamoto K."/>
            <person name="Hamaji T."/>
            <person name="Kawai-Toyooka H."/>
            <person name="Matsuzaki R."/>
            <person name="Takahashi F."/>
            <person name="Nishimura Y."/>
            <person name="Kawachi M."/>
            <person name="Noguchi H."/>
            <person name="Minakuchi Y."/>
            <person name="Umen J.G."/>
            <person name="Toyoda A."/>
            <person name="Nozaki H."/>
        </authorList>
    </citation>
    <scope>NUCLEOTIDE SEQUENCE</scope>
    <source>
        <strain evidence="4">NIES-3786</strain>
    </source>
</reference>
<dbReference type="AlphaFoldDB" id="A0A8J4CUQ2"/>
<dbReference type="InterPro" id="IPR035979">
    <property type="entry name" value="RBD_domain_sf"/>
</dbReference>
<sequence>MSNTKILENASSLERFLNRHVLFVQGIDQNVSKSEVLQVLNQVLKQPQQGRIDILTTQDGKMRGTAFLNFHNEEDAKAALEMYRFALEIRGRPLRMQFASDREFKEIIQGPLVARFKVLIRNIPEELTPEALHERFSQYGEILQVHTACDHYGQHYAIIQYVETASVQAAIRNANRERVLNHVLMVEPYKPNVTYGMLPRNINQTTSSLLQQAGVPAANGGVAGTSRGGTLPGTTYAALQQQQELEVAEQERYFAEGNSDSGGGRRTHGVRDKQRRRVAGVLCQCTGAAVGGEFGRIELFRSNDWPCECSHGPRQPDPSAYHSFASCASAGGASVLPHHTRAAGGPRGGSRW</sequence>
<dbReference type="InterPro" id="IPR000504">
    <property type="entry name" value="RRM_dom"/>
</dbReference>
<dbReference type="PANTHER" id="PTHR48025:SF1">
    <property type="entry name" value="RRM DOMAIN-CONTAINING PROTEIN"/>
    <property type="match status" value="1"/>
</dbReference>
<proteinExistence type="predicted"/>
<keyword evidence="1 2" id="KW-0694">RNA-binding</keyword>
<dbReference type="Gene3D" id="3.30.70.330">
    <property type="match status" value="2"/>
</dbReference>
<organism evidence="4 5">
    <name type="scientific">Volvox reticuliferus</name>
    <dbReference type="NCBI Taxonomy" id="1737510"/>
    <lineage>
        <taxon>Eukaryota</taxon>
        <taxon>Viridiplantae</taxon>
        <taxon>Chlorophyta</taxon>
        <taxon>core chlorophytes</taxon>
        <taxon>Chlorophyceae</taxon>
        <taxon>CS clade</taxon>
        <taxon>Chlamydomonadales</taxon>
        <taxon>Volvocaceae</taxon>
        <taxon>Volvox</taxon>
    </lineage>
</organism>
<evidence type="ECO:0000256" key="1">
    <source>
        <dbReference type="ARBA" id="ARBA00022884"/>
    </source>
</evidence>
<dbReference type="SMART" id="SM00360">
    <property type="entry name" value="RRM"/>
    <property type="match status" value="2"/>
</dbReference>
<gene>
    <name evidence="4" type="ORF">Vretifemale_15186</name>
</gene>
<name>A0A8J4CUQ2_9CHLO</name>
<evidence type="ECO:0000313" key="4">
    <source>
        <dbReference type="EMBL" id="GIL87021.1"/>
    </source>
</evidence>
<accession>A0A8J4CUQ2</accession>
<dbReference type="GO" id="GO:0003729">
    <property type="term" value="F:mRNA binding"/>
    <property type="evidence" value="ECO:0007669"/>
    <property type="project" value="TreeGrafter"/>
</dbReference>
<dbReference type="InterPro" id="IPR012677">
    <property type="entry name" value="Nucleotide-bd_a/b_plait_sf"/>
</dbReference>
<feature type="domain" description="RRM" evidence="3">
    <location>
        <begin position="20"/>
        <end position="101"/>
    </location>
</feature>
<dbReference type="EMBL" id="BNCP01000038">
    <property type="protein sequence ID" value="GIL87021.1"/>
    <property type="molecule type" value="Genomic_DNA"/>
</dbReference>
<dbReference type="Proteomes" id="UP000747110">
    <property type="component" value="Unassembled WGS sequence"/>
</dbReference>
<dbReference type="PROSITE" id="PS50102">
    <property type="entry name" value="RRM"/>
    <property type="match status" value="2"/>
</dbReference>
<dbReference type="SUPFAM" id="SSF54928">
    <property type="entry name" value="RNA-binding domain, RBD"/>
    <property type="match status" value="2"/>
</dbReference>
<feature type="domain" description="RRM" evidence="3">
    <location>
        <begin position="116"/>
        <end position="191"/>
    </location>
</feature>
<dbReference type="InterPro" id="IPR050502">
    <property type="entry name" value="Euk_RNA-bind_prot"/>
</dbReference>
<evidence type="ECO:0000256" key="2">
    <source>
        <dbReference type="PROSITE-ProRule" id="PRU00176"/>
    </source>
</evidence>
<keyword evidence="5" id="KW-1185">Reference proteome</keyword>
<dbReference type="CDD" id="cd00590">
    <property type="entry name" value="RRM_SF"/>
    <property type="match status" value="2"/>
</dbReference>
<dbReference type="OrthoDB" id="10064100at2759"/>
<dbReference type="PANTHER" id="PTHR48025">
    <property type="entry name" value="OS02G0815200 PROTEIN"/>
    <property type="match status" value="1"/>
</dbReference>